<evidence type="ECO:0000256" key="4">
    <source>
        <dbReference type="ARBA" id="ARBA00023088"/>
    </source>
</evidence>
<dbReference type="InterPro" id="IPR026466">
    <property type="entry name" value="Fim_isopep_form_D2_dom"/>
</dbReference>
<feature type="domain" description="Gram-positive cocci surface proteins LPxTG" evidence="8">
    <location>
        <begin position="464"/>
        <end position="502"/>
    </location>
</feature>
<evidence type="ECO:0000256" key="2">
    <source>
        <dbReference type="ARBA" id="ARBA00022525"/>
    </source>
</evidence>
<keyword evidence="4" id="KW-0572">Peptidoglycan-anchor</keyword>
<dbReference type="GO" id="GO:0005975">
    <property type="term" value="P:carbohydrate metabolic process"/>
    <property type="evidence" value="ECO:0007669"/>
    <property type="project" value="UniProtKB-ARBA"/>
</dbReference>
<keyword evidence="6" id="KW-0472">Membrane</keyword>
<dbReference type="InterPro" id="IPR032364">
    <property type="entry name" value="GramPos_pilinD1_N"/>
</dbReference>
<keyword evidence="2" id="KW-0964">Secreted</keyword>
<evidence type="ECO:0000256" key="7">
    <source>
        <dbReference type="SAM" id="SignalP"/>
    </source>
</evidence>
<dbReference type="NCBIfam" id="TIGR04226">
    <property type="entry name" value="RrgB_K2N_iso_D2"/>
    <property type="match status" value="1"/>
</dbReference>
<name>A0A6H2EJ90_9ACTO</name>
<keyword evidence="13" id="KW-1185">Reference proteome</keyword>
<dbReference type="Proteomes" id="UP000502298">
    <property type="component" value="Chromosome"/>
</dbReference>
<dbReference type="InterPro" id="IPR019931">
    <property type="entry name" value="LPXTG_anchor"/>
</dbReference>
<dbReference type="EMBL" id="CP050804">
    <property type="protein sequence ID" value="QJC21260.1"/>
    <property type="molecule type" value="Genomic_DNA"/>
</dbReference>
<evidence type="ECO:0000313" key="12">
    <source>
        <dbReference type="EMBL" id="QJC21260.1"/>
    </source>
</evidence>
<dbReference type="InterPro" id="IPR013783">
    <property type="entry name" value="Ig-like_fold"/>
</dbReference>
<dbReference type="Pfam" id="PF17802">
    <property type="entry name" value="SpaA"/>
    <property type="match status" value="1"/>
</dbReference>
<evidence type="ECO:0000259" key="8">
    <source>
        <dbReference type="Pfam" id="PF00746"/>
    </source>
</evidence>
<evidence type="ECO:0000259" key="9">
    <source>
        <dbReference type="Pfam" id="PF16555"/>
    </source>
</evidence>
<keyword evidence="3 7" id="KW-0732">Signal</keyword>
<dbReference type="InterPro" id="IPR026345">
    <property type="entry name" value="Adh_isopep-form_adh_dom"/>
</dbReference>
<dbReference type="Pfam" id="PF00746">
    <property type="entry name" value="Gram_pos_anchor"/>
    <property type="match status" value="1"/>
</dbReference>
<dbReference type="KEGG" id="arca:HC352_01150"/>
<feature type="domain" description="Adhesin isopeptide-forming adherence" evidence="11">
    <location>
        <begin position="205"/>
        <end position="311"/>
    </location>
</feature>
<feature type="transmembrane region" description="Helical" evidence="6">
    <location>
        <begin position="471"/>
        <end position="496"/>
    </location>
</feature>
<keyword evidence="1" id="KW-0134">Cell wall</keyword>
<feature type="signal peptide" evidence="7">
    <location>
        <begin position="1"/>
        <end position="32"/>
    </location>
</feature>
<dbReference type="NCBIfam" id="TIGR01167">
    <property type="entry name" value="LPXTG_anchor"/>
    <property type="match status" value="1"/>
</dbReference>
<evidence type="ECO:0000256" key="5">
    <source>
        <dbReference type="SAM" id="MobiDB-lite"/>
    </source>
</evidence>
<reference evidence="12 13" key="1">
    <citation type="submission" date="2020-03" db="EMBL/GenBank/DDBJ databases">
        <title>Complete genome of Arcanobacterium buesumensis sp. nov. strain 2701.</title>
        <authorList>
            <person name="Borowiak M."/>
            <person name="Alssahen M."/>
            <person name="Laemmler C."/>
            <person name="Malorny B."/>
            <person name="Hassan A."/>
            <person name="Prenger-Berninghoff E."/>
            <person name="Ploetz M."/>
            <person name="Abdulmawjood A."/>
        </authorList>
    </citation>
    <scope>NUCLEOTIDE SEQUENCE [LARGE SCALE GENOMIC DNA]</scope>
    <source>
        <strain evidence="12 13">2701</strain>
    </source>
</reference>
<dbReference type="Pfam" id="PF16555">
    <property type="entry name" value="GramPos_pilinD1"/>
    <property type="match status" value="1"/>
</dbReference>
<keyword evidence="6" id="KW-0812">Transmembrane</keyword>
<dbReference type="Pfam" id="PF17998">
    <property type="entry name" value="AgI_II_C2"/>
    <property type="match status" value="1"/>
</dbReference>
<feature type="region of interest" description="Disordered" evidence="5">
    <location>
        <begin position="309"/>
        <end position="345"/>
    </location>
</feature>
<accession>A0A6H2EJ90</accession>
<evidence type="ECO:0000256" key="3">
    <source>
        <dbReference type="ARBA" id="ARBA00022729"/>
    </source>
</evidence>
<dbReference type="InterPro" id="IPR048052">
    <property type="entry name" value="FM1-like"/>
</dbReference>
<evidence type="ECO:0000256" key="1">
    <source>
        <dbReference type="ARBA" id="ARBA00022512"/>
    </source>
</evidence>
<evidence type="ECO:0000259" key="11">
    <source>
        <dbReference type="Pfam" id="PF17998"/>
    </source>
</evidence>
<dbReference type="NCBIfam" id="NF033902">
    <property type="entry name" value="iso_D2_wall_anc"/>
    <property type="match status" value="1"/>
</dbReference>
<dbReference type="RefSeq" id="WP_168917202.1">
    <property type="nucleotide sequence ID" value="NZ_CP050804.1"/>
</dbReference>
<feature type="chain" id="PRO_5026324315" evidence="7">
    <location>
        <begin position="33"/>
        <end position="505"/>
    </location>
</feature>
<dbReference type="Gene3D" id="2.60.40.740">
    <property type="match status" value="1"/>
</dbReference>
<evidence type="ECO:0000256" key="6">
    <source>
        <dbReference type="SAM" id="Phobius"/>
    </source>
</evidence>
<feature type="domain" description="SpaA-like prealbumin fold" evidence="10">
    <location>
        <begin position="350"/>
        <end position="449"/>
    </location>
</feature>
<dbReference type="AlphaFoldDB" id="A0A6H2EJ90"/>
<protein>
    <submittedName>
        <fullName evidence="12">SpaH/EbpB family LPXTG-anchored major pilin</fullName>
    </submittedName>
</protein>
<evidence type="ECO:0000313" key="13">
    <source>
        <dbReference type="Proteomes" id="UP000502298"/>
    </source>
</evidence>
<gene>
    <name evidence="12" type="ORF">HC352_01150</name>
</gene>
<dbReference type="Gene3D" id="2.60.40.10">
    <property type="entry name" value="Immunoglobulins"/>
    <property type="match status" value="2"/>
</dbReference>
<feature type="region of interest" description="Disordered" evidence="5">
    <location>
        <begin position="102"/>
        <end position="130"/>
    </location>
</feature>
<feature type="compositionally biased region" description="Polar residues" evidence="5">
    <location>
        <begin position="103"/>
        <end position="130"/>
    </location>
</feature>
<evidence type="ECO:0000259" key="10">
    <source>
        <dbReference type="Pfam" id="PF17802"/>
    </source>
</evidence>
<dbReference type="InterPro" id="IPR041033">
    <property type="entry name" value="SpaA_PFL_dom_1"/>
</dbReference>
<sequence length="505" mass="53836">MKKMNIRKKLLAFAVGTLTLAGLVSVTPVAFGAEGNIDTTQKGSITIHKLQNPDDGKHGDGTLQDSIANEPVAGVTFSYAKVTDIDLTKSAGWQKLKELKVDSSGNVSSENQDQYTLSQEADTAPTNASGETKISDLELGVYLIKEKTGPDNIVKRSAPFLVTVPYPGADTKGGWLYDVHVYPKNTVINPSEMPVKIVKNSEEVHFPGDTITWAITQVVPGLSTTEHFTVFDIVDELPQGVNAVDESNVKVTVEQNGVSKNISPNITVENQKVTVSFSSVAQQLLRGDKITVEITAVVSENVMANLSNQSHTKIRVGDDQGSESPEKDLPSKPNDLGPNPVPTETKFAPVTITKVNKAKQKLDSAQFEIYPAGENDQCVAPQSENAKRTLITGGKPGHKEAEAGVAAIMVVPGKYCLFEKEAPIGYTIDPEWADAKIVTVADDGLSTTVTNLSNEDAEGNSLLPKLPLTGAAGFILLTFAGIAILATAAGTGFVAVGRKKREREA</sequence>
<keyword evidence="6" id="KW-1133">Transmembrane helix</keyword>
<proteinExistence type="predicted"/>
<organism evidence="12 13">
    <name type="scientific">Arcanobacterium buesumense</name>
    <dbReference type="NCBI Taxonomy" id="2722751"/>
    <lineage>
        <taxon>Bacteria</taxon>
        <taxon>Bacillati</taxon>
        <taxon>Actinomycetota</taxon>
        <taxon>Actinomycetes</taxon>
        <taxon>Actinomycetales</taxon>
        <taxon>Actinomycetaceae</taxon>
        <taxon>Arcanobacterium</taxon>
    </lineage>
</organism>
<feature type="domain" description="Gram-positive pilin subunit D1 N-terminal" evidence="9">
    <location>
        <begin position="41"/>
        <end position="186"/>
    </location>
</feature>